<gene>
    <name evidence="1" type="ORF">OG308_12800</name>
</gene>
<name>A0ABZ1NFX1_9NOCA</name>
<dbReference type="RefSeq" id="WP_405150556.1">
    <property type="nucleotide sequence ID" value="NZ_CP109527.1"/>
</dbReference>
<evidence type="ECO:0000313" key="2">
    <source>
        <dbReference type="Proteomes" id="UP001621418"/>
    </source>
</evidence>
<evidence type="ECO:0000313" key="1">
    <source>
        <dbReference type="EMBL" id="WTY38638.1"/>
    </source>
</evidence>
<keyword evidence="2" id="KW-1185">Reference proteome</keyword>
<proteinExistence type="predicted"/>
<reference evidence="1 2" key="1">
    <citation type="submission" date="2022-10" db="EMBL/GenBank/DDBJ databases">
        <title>The complete genomes of actinobacterial strains from the NBC collection.</title>
        <authorList>
            <person name="Joergensen T.S."/>
            <person name="Alvarez Arevalo M."/>
            <person name="Sterndorff E.B."/>
            <person name="Faurdal D."/>
            <person name="Vuksanovic O."/>
            <person name="Mourched A.-S."/>
            <person name="Charusanti P."/>
            <person name="Shaw S."/>
            <person name="Blin K."/>
            <person name="Weber T."/>
        </authorList>
    </citation>
    <scope>NUCLEOTIDE SEQUENCE [LARGE SCALE GENOMIC DNA]</scope>
    <source>
        <strain evidence="1 2">NBC_01413</strain>
    </source>
</reference>
<dbReference type="Proteomes" id="UP001621418">
    <property type="component" value="Chromosome"/>
</dbReference>
<organism evidence="1 2">
    <name type="scientific">Nocardia salmonicida</name>
    <dbReference type="NCBI Taxonomy" id="53431"/>
    <lineage>
        <taxon>Bacteria</taxon>
        <taxon>Bacillati</taxon>
        <taxon>Actinomycetota</taxon>
        <taxon>Actinomycetes</taxon>
        <taxon>Mycobacteriales</taxon>
        <taxon>Nocardiaceae</taxon>
        <taxon>Nocardia</taxon>
    </lineage>
</organism>
<accession>A0ABZ1NFX1</accession>
<dbReference type="EMBL" id="CP109527">
    <property type="protein sequence ID" value="WTY38638.1"/>
    <property type="molecule type" value="Genomic_DNA"/>
</dbReference>
<protein>
    <submittedName>
        <fullName evidence="1">Uncharacterized protein</fullName>
    </submittedName>
</protein>
<sequence length="153" mass="16098">MPRRAELSGWLPHEGISFRQRYLAPIAVSVVLVGVTGRGSAESPATISAIAAPTPGLGTPFAFTDASNGANVRTITFTEIALAPAECVTELLPGRVALAVRAQVESIGTSRMSQPDQWPLSTVDRAGITQLDRARHPLCLGQGPDGNVWSVLN</sequence>